<protein>
    <submittedName>
        <fullName evidence="2">NiFe hydrogenase</fullName>
    </submittedName>
</protein>
<dbReference type="RefSeq" id="WP_142870714.1">
    <property type="nucleotide sequence ID" value="NZ_CP045503.2"/>
</dbReference>
<dbReference type="InterPro" id="IPR055128">
    <property type="entry name" value="HypF_C_2"/>
</dbReference>
<dbReference type="Pfam" id="PF22521">
    <property type="entry name" value="HypF_C_2"/>
    <property type="match status" value="1"/>
</dbReference>
<dbReference type="EMBL" id="CP045503">
    <property type="protein sequence ID" value="QPG57854.1"/>
    <property type="molecule type" value="Genomic_DNA"/>
</dbReference>
<evidence type="ECO:0000313" key="3">
    <source>
        <dbReference type="Proteomes" id="UP000316416"/>
    </source>
</evidence>
<sequence>MKMIKFEFTCSRPVALYAHLCNQYLNHSELDITVGCIKNCYFIEAQGQIQQLEDLADAIAHDFLISVWLVDSQIILIESRLGNYQLLDNAEVRQEFCQQCFPQFGDNQSVKFGEISIPCHCCHGSTRLHDHHQQLKLTDLQLMAQQLLQSGTCDFRGKDTLSLSLNSFSNVKRPKLLICNPNTLNAQFHLKDHQVLALSSIEKPMITLRPINGHPRLTSPLYDVCFAHNRALVVICEILRQKGIDWIYFNSETDKKPMAWIQSAWSDISSIPREESAISSLDDHPEPLHDNASFNQFSVRSEKGQIYCEPYNNEDNSTSKGNAGFCALHAGNLEYKQSKNSAVIYFSEQQTGQIITQDRKQATELFFSLPSLPATGYDIYYQLEQSPQQQVVEKFKTKYPDDYLTLLDLNFSPPTDNLQSLWAIAAVILGLKSDSTSKQCLSDALISSAMQHQGSNAPRIDFPLTKGEAHRSLNWCKTIGSLISYRLADDNNTQKLAFGLQDSLADFIANWIEHLDLNLSVKSVIFAGSEFANEVLSQRLALRLGRNFPLTVNRQLDIDGNNLAIGALYLKQRR</sequence>
<feature type="domain" description="Carbamoyltransferase Kae1-like" evidence="1">
    <location>
        <begin position="450"/>
        <end position="566"/>
    </location>
</feature>
<organism evidence="2 3">
    <name type="scientific">Shewanella eurypsychrophilus</name>
    <dbReference type="NCBI Taxonomy" id="2593656"/>
    <lineage>
        <taxon>Bacteria</taxon>
        <taxon>Pseudomonadati</taxon>
        <taxon>Pseudomonadota</taxon>
        <taxon>Gammaproteobacteria</taxon>
        <taxon>Alteromonadales</taxon>
        <taxon>Shewanellaceae</taxon>
        <taxon>Shewanella</taxon>
    </lineage>
</organism>
<dbReference type="Proteomes" id="UP000316416">
    <property type="component" value="Chromosome"/>
</dbReference>
<accession>A0ABX6V5E7</accession>
<proteinExistence type="predicted"/>
<evidence type="ECO:0000259" key="1">
    <source>
        <dbReference type="Pfam" id="PF22521"/>
    </source>
</evidence>
<name>A0ABX6V5E7_9GAMM</name>
<keyword evidence="3" id="KW-1185">Reference proteome</keyword>
<gene>
    <name evidence="2" type="ORF">FM038_010595</name>
</gene>
<dbReference type="Gene3D" id="3.30.420.40">
    <property type="match status" value="1"/>
</dbReference>
<evidence type="ECO:0000313" key="2">
    <source>
        <dbReference type="EMBL" id="QPG57854.1"/>
    </source>
</evidence>
<reference evidence="2" key="1">
    <citation type="submission" date="2021-07" db="EMBL/GenBank/DDBJ databases">
        <title>Shewanella sp. YLB-07 whole genome sequence.</title>
        <authorList>
            <person name="Yu L."/>
        </authorList>
    </citation>
    <scope>NUCLEOTIDE SEQUENCE</scope>
    <source>
        <strain evidence="2">YLB-08</strain>
    </source>
</reference>